<reference evidence="3" key="1">
    <citation type="submission" date="2014-01" db="EMBL/GenBank/DDBJ databases">
        <title>The Genome Sequence of Anopheles farauti FAR1 (V2).</title>
        <authorList>
            <consortium name="The Broad Institute Genomics Platform"/>
            <person name="Neafsey D.E."/>
            <person name="Besansky N."/>
            <person name="Howell P."/>
            <person name="Walton C."/>
            <person name="Young S.K."/>
            <person name="Zeng Q."/>
            <person name="Gargeya S."/>
            <person name="Fitzgerald M."/>
            <person name="Haas B."/>
            <person name="Abouelleil A."/>
            <person name="Allen A.W."/>
            <person name="Alvarado L."/>
            <person name="Arachchi H.M."/>
            <person name="Berlin A.M."/>
            <person name="Chapman S.B."/>
            <person name="Gainer-Dewar J."/>
            <person name="Goldberg J."/>
            <person name="Griggs A."/>
            <person name="Gujja S."/>
            <person name="Hansen M."/>
            <person name="Howarth C."/>
            <person name="Imamovic A."/>
            <person name="Ireland A."/>
            <person name="Larimer J."/>
            <person name="McCowan C."/>
            <person name="Murphy C."/>
            <person name="Pearson M."/>
            <person name="Poon T.W."/>
            <person name="Priest M."/>
            <person name="Roberts A."/>
            <person name="Saif S."/>
            <person name="Shea T."/>
            <person name="Sisk P."/>
            <person name="Sykes S."/>
            <person name="Wortman J."/>
            <person name="Nusbaum C."/>
            <person name="Birren B."/>
        </authorList>
    </citation>
    <scope>NUCLEOTIDE SEQUENCE [LARGE SCALE GENOMIC DNA]</scope>
    <source>
        <strain evidence="3">FAR1</strain>
    </source>
</reference>
<organism evidence="2 3">
    <name type="scientific">Anopheles farauti</name>
    <dbReference type="NCBI Taxonomy" id="69004"/>
    <lineage>
        <taxon>Eukaryota</taxon>
        <taxon>Metazoa</taxon>
        <taxon>Ecdysozoa</taxon>
        <taxon>Arthropoda</taxon>
        <taxon>Hexapoda</taxon>
        <taxon>Insecta</taxon>
        <taxon>Pterygota</taxon>
        <taxon>Neoptera</taxon>
        <taxon>Endopterygota</taxon>
        <taxon>Diptera</taxon>
        <taxon>Nematocera</taxon>
        <taxon>Culicoidea</taxon>
        <taxon>Culicidae</taxon>
        <taxon>Anophelinae</taxon>
        <taxon>Anopheles</taxon>
    </lineage>
</organism>
<feature type="region of interest" description="Disordered" evidence="1">
    <location>
        <begin position="1"/>
        <end position="34"/>
    </location>
</feature>
<dbReference type="EMBL" id="AXCN02000239">
    <property type="status" value="NOT_ANNOTATED_CDS"/>
    <property type="molecule type" value="Genomic_DNA"/>
</dbReference>
<accession>A0A182QXR9</accession>
<reference evidence="2" key="2">
    <citation type="submission" date="2020-05" db="UniProtKB">
        <authorList>
            <consortium name="EnsemblMetazoa"/>
        </authorList>
    </citation>
    <scope>IDENTIFICATION</scope>
    <source>
        <strain evidence="2">FAR1</strain>
    </source>
</reference>
<name>A0A182QXR9_9DIPT</name>
<dbReference type="Proteomes" id="UP000075886">
    <property type="component" value="Unassembled WGS sequence"/>
</dbReference>
<dbReference type="EnsemblMetazoa" id="AFAF018994-RA">
    <property type="protein sequence ID" value="AFAF018994-PA"/>
    <property type="gene ID" value="AFAF018994"/>
</dbReference>
<feature type="compositionally biased region" description="Basic and acidic residues" evidence="1">
    <location>
        <begin position="18"/>
        <end position="27"/>
    </location>
</feature>
<protein>
    <submittedName>
        <fullName evidence="2">Uncharacterized protein</fullName>
    </submittedName>
</protein>
<dbReference type="VEuPathDB" id="VectorBase:AFAF018994"/>
<keyword evidence="3" id="KW-1185">Reference proteome</keyword>
<evidence type="ECO:0000313" key="3">
    <source>
        <dbReference type="Proteomes" id="UP000075886"/>
    </source>
</evidence>
<feature type="compositionally biased region" description="Basic and acidic residues" evidence="1">
    <location>
        <begin position="91"/>
        <end position="101"/>
    </location>
</feature>
<dbReference type="AlphaFoldDB" id="A0A182QXR9"/>
<evidence type="ECO:0000313" key="2">
    <source>
        <dbReference type="EnsemblMetazoa" id="AFAF018994-PA"/>
    </source>
</evidence>
<feature type="region of interest" description="Disordered" evidence="1">
    <location>
        <begin position="80"/>
        <end position="101"/>
    </location>
</feature>
<proteinExistence type="predicted"/>
<sequence length="101" mass="10337">MLLREAAGTVPVPAPPDADMRPPDSHSVRSRKTTVSCRSCCRPFACLPSAFIGNAIVVGPCSEADAVLACFGSGPVAARRTIPTDGGGTHGADHGPVRRLA</sequence>
<evidence type="ECO:0000256" key="1">
    <source>
        <dbReference type="SAM" id="MobiDB-lite"/>
    </source>
</evidence>